<keyword evidence="2" id="KW-1185">Reference proteome</keyword>
<dbReference type="EMBL" id="FNJB01000010">
    <property type="protein sequence ID" value="SDP55972.1"/>
    <property type="molecule type" value="Genomic_DNA"/>
</dbReference>
<accession>A0A1H0TPI7</accession>
<evidence type="ECO:0000313" key="1">
    <source>
        <dbReference type="EMBL" id="SDP55972.1"/>
    </source>
</evidence>
<dbReference type="STRING" id="504798.SAMN05421871_110116"/>
<dbReference type="AlphaFoldDB" id="A0A1H0TPI7"/>
<name>A0A1H0TPI7_9PSEU</name>
<sequence length="65" mass="6955">MSAAHSDRRWNRRYTRRMASVVSRATEYAAVSADGCVGVGHLVRGLLSADAAAESRATTSARITC</sequence>
<gene>
    <name evidence="1" type="ORF">SAMN05192558_110116</name>
</gene>
<organism evidence="1 2">
    <name type="scientific">Actinokineospora alba</name>
    <dbReference type="NCBI Taxonomy" id="504798"/>
    <lineage>
        <taxon>Bacteria</taxon>
        <taxon>Bacillati</taxon>
        <taxon>Actinomycetota</taxon>
        <taxon>Actinomycetes</taxon>
        <taxon>Pseudonocardiales</taxon>
        <taxon>Pseudonocardiaceae</taxon>
        <taxon>Actinokineospora</taxon>
    </lineage>
</organism>
<proteinExistence type="predicted"/>
<evidence type="ECO:0000313" key="2">
    <source>
        <dbReference type="Proteomes" id="UP000199651"/>
    </source>
</evidence>
<dbReference type="Proteomes" id="UP000199651">
    <property type="component" value="Unassembled WGS sequence"/>
</dbReference>
<reference evidence="2" key="1">
    <citation type="submission" date="2016-10" db="EMBL/GenBank/DDBJ databases">
        <authorList>
            <person name="Varghese N."/>
            <person name="Submissions S."/>
        </authorList>
    </citation>
    <scope>NUCLEOTIDE SEQUENCE [LARGE SCALE GENOMIC DNA]</scope>
    <source>
        <strain evidence="2">IBRC-M 10655</strain>
    </source>
</reference>
<protein>
    <submittedName>
        <fullName evidence="1">Uncharacterized protein</fullName>
    </submittedName>
</protein>